<dbReference type="Gene3D" id="3.40.630.30">
    <property type="match status" value="1"/>
</dbReference>
<keyword evidence="3" id="KW-1185">Reference proteome</keyword>
<evidence type="ECO:0000313" key="2">
    <source>
        <dbReference type="EMBL" id="MCI27054.1"/>
    </source>
</evidence>
<dbReference type="GO" id="GO:0016740">
    <property type="term" value="F:transferase activity"/>
    <property type="evidence" value="ECO:0007669"/>
    <property type="project" value="UniProtKB-KW"/>
</dbReference>
<feature type="non-terminal residue" evidence="2">
    <location>
        <position position="1"/>
    </location>
</feature>
<dbReference type="Proteomes" id="UP000265520">
    <property type="component" value="Unassembled WGS sequence"/>
</dbReference>
<reference evidence="2 3" key="1">
    <citation type="journal article" date="2018" name="Front. Plant Sci.">
        <title>Red Clover (Trifolium pratense) and Zigzag Clover (T. medium) - A Picture of Genomic Similarities and Differences.</title>
        <authorList>
            <person name="Dluhosova J."/>
            <person name="Istvanek J."/>
            <person name="Nedelnik J."/>
            <person name="Repkova J."/>
        </authorList>
    </citation>
    <scope>NUCLEOTIDE SEQUENCE [LARGE SCALE GENOMIC DNA]</scope>
    <source>
        <strain evidence="3">cv. 10/8</strain>
        <tissue evidence="2">Leaf</tissue>
    </source>
</reference>
<organism evidence="2 3">
    <name type="scientific">Trifolium medium</name>
    <dbReference type="NCBI Taxonomy" id="97028"/>
    <lineage>
        <taxon>Eukaryota</taxon>
        <taxon>Viridiplantae</taxon>
        <taxon>Streptophyta</taxon>
        <taxon>Embryophyta</taxon>
        <taxon>Tracheophyta</taxon>
        <taxon>Spermatophyta</taxon>
        <taxon>Magnoliopsida</taxon>
        <taxon>eudicotyledons</taxon>
        <taxon>Gunneridae</taxon>
        <taxon>Pentapetalae</taxon>
        <taxon>rosids</taxon>
        <taxon>fabids</taxon>
        <taxon>Fabales</taxon>
        <taxon>Fabaceae</taxon>
        <taxon>Papilionoideae</taxon>
        <taxon>50 kb inversion clade</taxon>
        <taxon>NPAAA clade</taxon>
        <taxon>Hologalegina</taxon>
        <taxon>IRL clade</taxon>
        <taxon>Trifolieae</taxon>
        <taxon>Trifolium</taxon>
    </lineage>
</organism>
<accession>A0A392QT79</accession>
<protein>
    <submittedName>
        <fullName evidence="2">N-alpha-acetyltransferase 10-like</fullName>
    </submittedName>
</protein>
<dbReference type="EMBL" id="LXQA010157101">
    <property type="protein sequence ID" value="MCI27054.1"/>
    <property type="molecule type" value="Genomic_DNA"/>
</dbReference>
<proteinExistence type="predicted"/>
<sequence>AKYYADGEDAYDMRKQLKGKQLHPPQHHHHHHHHGGGCCSGETKGNAKAT</sequence>
<feature type="region of interest" description="Disordered" evidence="1">
    <location>
        <begin position="15"/>
        <end position="50"/>
    </location>
</feature>
<keyword evidence="2" id="KW-0808">Transferase</keyword>
<name>A0A392QT79_9FABA</name>
<evidence type="ECO:0000313" key="3">
    <source>
        <dbReference type="Proteomes" id="UP000265520"/>
    </source>
</evidence>
<feature type="compositionally biased region" description="Basic residues" evidence="1">
    <location>
        <begin position="16"/>
        <end position="35"/>
    </location>
</feature>
<dbReference type="AlphaFoldDB" id="A0A392QT79"/>
<comment type="caution">
    <text evidence="2">The sequence shown here is derived from an EMBL/GenBank/DDBJ whole genome shotgun (WGS) entry which is preliminary data.</text>
</comment>
<evidence type="ECO:0000256" key="1">
    <source>
        <dbReference type="SAM" id="MobiDB-lite"/>
    </source>
</evidence>